<dbReference type="Pfam" id="PF00117">
    <property type="entry name" value="GATase"/>
    <property type="match status" value="1"/>
</dbReference>
<dbReference type="AlphaFoldDB" id="A0A238JB81"/>
<accession>A0A238JB81</accession>
<dbReference type="GO" id="GO:0005829">
    <property type="term" value="C:cytosol"/>
    <property type="evidence" value="ECO:0007669"/>
    <property type="project" value="TreeGrafter"/>
</dbReference>
<dbReference type="Proteomes" id="UP000225972">
    <property type="component" value="Unassembled WGS sequence"/>
</dbReference>
<sequence length="244" mass="26814">MAKFLLLQLRPEPETSDSEYHAILDKSGLDADRVHRICLDREDLPDNLNVEDFAGVIVGGGPGCVSDAPEQKTPVEARIEQSCLSLMPQITANDLPFMGCCYGIGILGHHLGADVSKAQYGEPVGPTTCMVTEAGRADALLRDMPAQFDAFVGHKEALQELPTGAVHLLSSAPCPFQMIRYGDNVYATQFHPEADGAEFETRIRFYRHKGYFAPEDADRLIDMCHSADVTWPEKILAAFVARYS</sequence>
<dbReference type="OrthoDB" id="9794816at2"/>
<dbReference type="PROSITE" id="PS51273">
    <property type="entry name" value="GATASE_TYPE_1"/>
    <property type="match status" value="1"/>
</dbReference>
<dbReference type="RefSeq" id="WP_099244328.1">
    <property type="nucleotide sequence ID" value="NZ_FXXP01000001.1"/>
</dbReference>
<dbReference type="Gene3D" id="3.40.50.880">
    <property type="match status" value="1"/>
</dbReference>
<dbReference type="GO" id="GO:0003922">
    <property type="term" value="F:GMP synthase (glutamine-hydrolyzing) activity"/>
    <property type="evidence" value="ECO:0007669"/>
    <property type="project" value="UniProtKB-EC"/>
</dbReference>
<dbReference type="SUPFAM" id="SSF52317">
    <property type="entry name" value="Class I glutamine amidotransferase-like"/>
    <property type="match status" value="1"/>
</dbReference>
<keyword evidence="3" id="KW-1185">Reference proteome</keyword>
<dbReference type="EMBL" id="FXXP01000001">
    <property type="protein sequence ID" value="SMX27859.1"/>
    <property type="molecule type" value="Genomic_DNA"/>
</dbReference>
<dbReference type="PANTHER" id="PTHR42695:SF5">
    <property type="entry name" value="GLUTAMINE AMIDOTRANSFERASE YLR126C-RELATED"/>
    <property type="match status" value="1"/>
</dbReference>
<proteinExistence type="predicted"/>
<dbReference type="CDD" id="cd01741">
    <property type="entry name" value="GATase1_1"/>
    <property type="match status" value="1"/>
</dbReference>
<dbReference type="InterPro" id="IPR029062">
    <property type="entry name" value="Class_I_gatase-like"/>
</dbReference>
<dbReference type="InterPro" id="IPR044992">
    <property type="entry name" value="ChyE-like"/>
</dbReference>
<dbReference type="PANTHER" id="PTHR42695">
    <property type="entry name" value="GLUTAMINE AMIDOTRANSFERASE YLR126C-RELATED"/>
    <property type="match status" value="1"/>
</dbReference>
<name>A0A238JB81_9RHOB</name>
<evidence type="ECO:0000313" key="3">
    <source>
        <dbReference type="Proteomes" id="UP000225972"/>
    </source>
</evidence>
<protein>
    <submittedName>
        <fullName evidence="2">GMP synthase [glutamine-hydrolyzing]</fullName>
        <ecNumber evidence="2">6.3.5.2</ecNumber>
    </submittedName>
</protein>
<feature type="domain" description="Glutamine amidotransferase" evidence="1">
    <location>
        <begin position="49"/>
        <end position="203"/>
    </location>
</feature>
<organism evidence="2 3">
    <name type="scientific">Pelagimonas phthalicica</name>
    <dbReference type="NCBI Taxonomy" id="1037362"/>
    <lineage>
        <taxon>Bacteria</taxon>
        <taxon>Pseudomonadati</taxon>
        <taxon>Pseudomonadota</taxon>
        <taxon>Alphaproteobacteria</taxon>
        <taxon>Rhodobacterales</taxon>
        <taxon>Roseobacteraceae</taxon>
        <taxon>Pelagimonas</taxon>
    </lineage>
</organism>
<reference evidence="3" key="1">
    <citation type="submission" date="2017-05" db="EMBL/GenBank/DDBJ databases">
        <authorList>
            <person name="Rodrigo-Torres L."/>
            <person name="Arahal R. D."/>
            <person name="Lucena T."/>
        </authorList>
    </citation>
    <scope>NUCLEOTIDE SEQUENCE [LARGE SCALE GENOMIC DNA]</scope>
    <source>
        <strain evidence="3">CECT 8649</strain>
    </source>
</reference>
<dbReference type="EC" id="6.3.5.2" evidence="2"/>
<dbReference type="InterPro" id="IPR017926">
    <property type="entry name" value="GATASE"/>
</dbReference>
<keyword evidence="2" id="KW-0436">Ligase</keyword>
<dbReference type="NCBIfam" id="NF005743">
    <property type="entry name" value="PRK07567.1"/>
    <property type="match status" value="1"/>
</dbReference>
<evidence type="ECO:0000259" key="1">
    <source>
        <dbReference type="Pfam" id="PF00117"/>
    </source>
</evidence>
<evidence type="ECO:0000313" key="2">
    <source>
        <dbReference type="EMBL" id="SMX27859.1"/>
    </source>
</evidence>
<gene>
    <name evidence="2" type="primary">guaA_2</name>
    <name evidence="2" type="ORF">TRP8649_01969</name>
</gene>